<evidence type="ECO:0000259" key="4">
    <source>
        <dbReference type="PROSITE" id="PS50995"/>
    </source>
</evidence>
<evidence type="ECO:0000313" key="6">
    <source>
        <dbReference type="Proteomes" id="UP000254956"/>
    </source>
</evidence>
<dbReference type="Gene3D" id="1.10.10.10">
    <property type="entry name" value="Winged helix-like DNA-binding domain superfamily/Winged helix DNA-binding domain"/>
    <property type="match status" value="1"/>
</dbReference>
<dbReference type="InterPro" id="IPR036390">
    <property type="entry name" value="WH_DNA-bd_sf"/>
</dbReference>
<protein>
    <submittedName>
        <fullName evidence="5">Transcriptional regulator</fullName>
    </submittedName>
</protein>
<evidence type="ECO:0000256" key="2">
    <source>
        <dbReference type="ARBA" id="ARBA00023125"/>
    </source>
</evidence>
<proteinExistence type="predicted"/>
<keyword evidence="2" id="KW-0238">DNA-binding</keyword>
<dbReference type="InterPro" id="IPR036388">
    <property type="entry name" value="WH-like_DNA-bd_sf"/>
</dbReference>
<dbReference type="STRING" id="1212545.SARL_05737"/>
<accession>A0A380C1Q9</accession>
<dbReference type="AlphaFoldDB" id="A0A380C1Q9"/>
<reference evidence="5 6" key="1">
    <citation type="submission" date="2018-06" db="EMBL/GenBank/DDBJ databases">
        <authorList>
            <consortium name="Pathogen Informatics"/>
            <person name="Doyle S."/>
        </authorList>
    </citation>
    <scope>NUCLEOTIDE SEQUENCE [LARGE SCALE GENOMIC DNA]</scope>
    <source>
        <strain evidence="5 6">NCTC12413</strain>
    </source>
</reference>
<dbReference type="PANTHER" id="PTHR33164:SF56">
    <property type="entry name" value="HTH-TYPE TRANSCRIPTIONAL REGULATOR MHQR"/>
    <property type="match status" value="1"/>
</dbReference>
<dbReference type="SUPFAM" id="SSF46785">
    <property type="entry name" value="Winged helix' DNA-binding domain"/>
    <property type="match status" value="1"/>
</dbReference>
<keyword evidence="3" id="KW-0804">Transcription</keyword>
<dbReference type="InterPro" id="IPR039422">
    <property type="entry name" value="MarR/SlyA-like"/>
</dbReference>
<dbReference type="GO" id="GO:0003677">
    <property type="term" value="F:DNA binding"/>
    <property type="evidence" value="ECO:0007669"/>
    <property type="project" value="UniProtKB-KW"/>
</dbReference>
<dbReference type="SMART" id="SM00347">
    <property type="entry name" value="HTH_MARR"/>
    <property type="match status" value="1"/>
</dbReference>
<evidence type="ECO:0000256" key="3">
    <source>
        <dbReference type="ARBA" id="ARBA00023163"/>
    </source>
</evidence>
<organism evidence="5 6">
    <name type="scientific">Staphylococcus arlettae</name>
    <dbReference type="NCBI Taxonomy" id="29378"/>
    <lineage>
        <taxon>Bacteria</taxon>
        <taxon>Bacillati</taxon>
        <taxon>Bacillota</taxon>
        <taxon>Bacilli</taxon>
        <taxon>Bacillales</taxon>
        <taxon>Staphylococcaceae</taxon>
        <taxon>Staphylococcus</taxon>
    </lineage>
</organism>
<dbReference type="EMBL" id="UGZE01000001">
    <property type="protein sequence ID" value="SUJ10556.1"/>
    <property type="molecule type" value="Genomic_DNA"/>
</dbReference>
<name>A0A380C1Q9_9STAP</name>
<gene>
    <name evidence="5" type="primary">yusO_1</name>
    <name evidence="5" type="ORF">NCTC12413_00471</name>
</gene>
<dbReference type="InterPro" id="IPR000835">
    <property type="entry name" value="HTH_MarR-typ"/>
</dbReference>
<evidence type="ECO:0000313" key="5">
    <source>
        <dbReference type="EMBL" id="SUJ10556.1"/>
    </source>
</evidence>
<dbReference type="GO" id="GO:0006950">
    <property type="term" value="P:response to stress"/>
    <property type="evidence" value="ECO:0007669"/>
    <property type="project" value="TreeGrafter"/>
</dbReference>
<dbReference type="PROSITE" id="PS50995">
    <property type="entry name" value="HTH_MARR_2"/>
    <property type="match status" value="1"/>
</dbReference>
<keyword evidence="1" id="KW-0805">Transcription regulation</keyword>
<sequence>MKVGDEMDRTKSSMNAFIGLNRTLDYLEKIVREDVKQYGLNITEFAVLELLYNKGDQPIQRIRERVLIASSSISYVVDKLEEKGCVTRIRNQQDKRIINASLTQQGRRIMDEIFPKHAETIQSTFSILTDEELQTLQNTLKKLSAPTNNK</sequence>
<dbReference type="PRINTS" id="PR00598">
    <property type="entry name" value="HTHMARR"/>
</dbReference>
<dbReference type="PANTHER" id="PTHR33164">
    <property type="entry name" value="TRANSCRIPTIONAL REGULATOR, MARR FAMILY"/>
    <property type="match status" value="1"/>
</dbReference>
<feature type="domain" description="HTH marR-type" evidence="4">
    <location>
        <begin position="10"/>
        <end position="145"/>
    </location>
</feature>
<evidence type="ECO:0000256" key="1">
    <source>
        <dbReference type="ARBA" id="ARBA00023015"/>
    </source>
</evidence>
<dbReference type="Pfam" id="PF01047">
    <property type="entry name" value="MarR"/>
    <property type="match status" value="1"/>
</dbReference>
<dbReference type="GO" id="GO:0003700">
    <property type="term" value="F:DNA-binding transcription factor activity"/>
    <property type="evidence" value="ECO:0007669"/>
    <property type="project" value="InterPro"/>
</dbReference>
<dbReference type="Proteomes" id="UP000254956">
    <property type="component" value="Unassembled WGS sequence"/>
</dbReference>